<keyword evidence="2" id="KW-0472">Membrane</keyword>
<comment type="caution">
    <text evidence="3">The sequence shown here is derived from an EMBL/GenBank/DDBJ whole genome shotgun (WGS) entry which is preliminary data.</text>
</comment>
<keyword evidence="3" id="KW-0808">Transferase</keyword>
<keyword evidence="2" id="KW-0812">Transmembrane</keyword>
<keyword evidence="4" id="KW-1185">Reference proteome</keyword>
<keyword evidence="2" id="KW-1133">Transmembrane helix</keyword>
<protein>
    <submittedName>
        <fullName evidence="3">Histidine kinase</fullName>
    </submittedName>
</protein>
<sequence length="515" mass="56351">MNRPVQVKPDNFFLLLFHALRQRRVPLALRIASHSLLLVALALVIYAWVMGMQFKQAMQQQADALGQSLTVQTAASATELLVSNDILSLNVLLSNLVKNPLVAHAAIYSVDNRILAEAGSRPSQSLLGETDGLYSTPITFQEVIAGQLRLSLDMQQFQQPMTISLQSMGLLSLILLALAMSLSLRLGRHISTPLMELRLWLRDPDDPAPGAGRQDEIGDLARQLQARLVPEKPQPVVSATAADEYDYAAEADADEDGPYLDEPREPSFSVPDLDADYDDYDIAPSASPQPQPLEASFAEDDDGFADLREQYAEAPAPFVPAPPSLPAEQNAVLAIQLGAQEQLRHLPRSRLLDLLQRYRDCLEQAATLYQGKLYTLNDGSSLMLFSSAQSGEDYLTHALCCGELMRALGHALQIEVADSGLTLQLQLGLTHSAEPIAPSQAEVLLSEAAQDALALSQHSRNLLLVQRAIGDDAQVRQCARIRPIASPEGASCVERLLEPYPSLLERQLARMHEHS</sequence>
<keyword evidence="3" id="KW-0418">Kinase</keyword>
<evidence type="ECO:0000256" key="1">
    <source>
        <dbReference type="SAM" id="MobiDB-lite"/>
    </source>
</evidence>
<feature type="transmembrane region" description="Helical" evidence="2">
    <location>
        <begin position="27"/>
        <end position="49"/>
    </location>
</feature>
<dbReference type="RefSeq" id="WP_187804322.1">
    <property type="nucleotide sequence ID" value="NZ_LZEU01000001.1"/>
</dbReference>
<dbReference type="Proteomes" id="UP000744555">
    <property type="component" value="Unassembled WGS sequence"/>
</dbReference>
<dbReference type="GO" id="GO:0016301">
    <property type="term" value="F:kinase activity"/>
    <property type="evidence" value="ECO:0007669"/>
    <property type="project" value="UniProtKB-KW"/>
</dbReference>
<gene>
    <name evidence="3" type="ORF">A9179_02635</name>
</gene>
<evidence type="ECO:0000313" key="3">
    <source>
        <dbReference type="EMBL" id="MBC9249167.1"/>
    </source>
</evidence>
<proteinExistence type="predicted"/>
<accession>A0ABR7RXG0</accession>
<name>A0ABR7RXG0_AQUAC</name>
<feature type="region of interest" description="Disordered" evidence="1">
    <location>
        <begin position="252"/>
        <end position="297"/>
    </location>
</feature>
<dbReference type="EMBL" id="LZEU01000001">
    <property type="protein sequence ID" value="MBC9249167.1"/>
    <property type="molecule type" value="Genomic_DNA"/>
</dbReference>
<organism evidence="3 4">
    <name type="scientific">Aquipseudomonas alcaligenes</name>
    <name type="common">Pseudomonas alcaligenes</name>
    <dbReference type="NCBI Taxonomy" id="43263"/>
    <lineage>
        <taxon>Bacteria</taxon>
        <taxon>Pseudomonadati</taxon>
        <taxon>Pseudomonadota</taxon>
        <taxon>Gammaproteobacteria</taxon>
        <taxon>Pseudomonadales</taxon>
        <taxon>Pseudomonadaceae</taxon>
        <taxon>Aquipseudomonas</taxon>
    </lineage>
</organism>
<reference evidence="3 4" key="1">
    <citation type="submission" date="2016-06" db="EMBL/GenBank/DDBJ databases">
        <authorList>
            <person name="Ramos C."/>
            <person name="Pintado A."/>
            <person name="Crespo-Gomez J.I."/>
        </authorList>
    </citation>
    <scope>NUCLEOTIDE SEQUENCE [LARGE SCALE GENOMIC DNA]</scope>
    <source>
        <strain evidence="3 4">AVO110</strain>
    </source>
</reference>
<evidence type="ECO:0000313" key="4">
    <source>
        <dbReference type="Proteomes" id="UP000744555"/>
    </source>
</evidence>
<evidence type="ECO:0000256" key="2">
    <source>
        <dbReference type="SAM" id="Phobius"/>
    </source>
</evidence>